<comment type="caution">
    <text evidence="1">The sequence shown here is derived from an EMBL/GenBank/DDBJ whole genome shotgun (WGS) entry which is preliminary data.</text>
</comment>
<protein>
    <submittedName>
        <fullName evidence="1">Uncharacterized protein</fullName>
    </submittedName>
</protein>
<sequence length="219" mass="23949">MNSSTFLSLGRTTLEDMRSPTDQEWAKWSLMPRLPLWKAVALLCGFEPSSLPAEGVWLRASSDSPASDLRHRFEVAVGHQQSGLLPCRVAQTGFLSDLTVQTTDFADWAVRVGWPLPAELSQQWTRVPEVAPPAAGDSAGPWPWGSYETELLRMLARAATKFWADFDPSAPASADMNKAVMAWLQEQKLSDGAPVSERMAKAMATILRAPGLPSGPRSK</sequence>
<gene>
    <name evidence="1" type="ORF">SNE35_18680</name>
</gene>
<organism evidence="1 2">
    <name type="scientific">Roseateles agri</name>
    <dbReference type="NCBI Taxonomy" id="3098619"/>
    <lineage>
        <taxon>Bacteria</taxon>
        <taxon>Pseudomonadati</taxon>
        <taxon>Pseudomonadota</taxon>
        <taxon>Betaproteobacteria</taxon>
        <taxon>Burkholderiales</taxon>
        <taxon>Sphaerotilaceae</taxon>
        <taxon>Roseateles</taxon>
    </lineage>
</organism>
<dbReference type="RefSeq" id="WP_320424484.1">
    <property type="nucleotide sequence ID" value="NZ_JAXCLA010000006.1"/>
</dbReference>
<dbReference type="Proteomes" id="UP001285263">
    <property type="component" value="Unassembled WGS sequence"/>
</dbReference>
<keyword evidence="2" id="KW-1185">Reference proteome</keyword>
<reference evidence="1 2" key="1">
    <citation type="submission" date="2023-11" db="EMBL/GenBank/DDBJ databases">
        <title>Paucibacter sp. nov., isolated from fresh soil in Korea.</title>
        <authorList>
            <person name="Le N.T.T."/>
        </authorList>
    </citation>
    <scope>NUCLEOTIDE SEQUENCE [LARGE SCALE GENOMIC DNA]</scope>
    <source>
        <strain evidence="1 2">R3-3</strain>
    </source>
</reference>
<name>A0ABU5DJS1_9BURK</name>
<accession>A0ABU5DJS1</accession>
<evidence type="ECO:0000313" key="1">
    <source>
        <dbReference type="EMBL" id="MDY0746546.1"/>
    </source>
</evidence>
<proteinExistence type="predicted"/>
<evidence type="ECO:0000313" key="2">
    <source>
        <dbReference type="Proteomes" id="UP001285263"/>
    </source>
</evidence>
<dbReference type="EMBL" id="JAXCLA010000006">
    <property type="protein sequence ID" value="MDY0746546.1"/>
    <property type="molecule type" value="Genomic_DNA"/>
</dbReference>